<accession>A0AAV7VUY2</accession>
<sequence>MGPAWAHTSECSHEPNPRPPAESAASARVPSQGAWSLHNAAHIKPGLQGTQGRGSAVDRRPLLLTQPPQEGSGAPRIHSKASPATHSAYSVSEAGFSAPV</sequence>
<evidence type="ECO:0000313" key="3">
    <source>
        <dbReference type="Proteomes" id="UP001066276"/>
    </source>
</evidence>
<dbReference type="AlphaFoldDB" id="A0AAV7VUY2"/>
<comment type="caution">
    <text evidence="2">The sequence shown here is derived from an EMBL/GenBank/DDBJ whole genome shotgun (WGS) entry which is preliminary data.</text>
</comment>
<evidence type="ECO:0000313" key="2">
    <source>
        <dbReference type="EMBL" id="KAJ1205488.1"/>
    </source>
</evidence>
<organism evidence="2 3">
    <name type="scientific">Pleurodeles waltl</name>
    <name type="common">Iberian ribbed newt</name>
    <dbReference type="NCBI Taxonomy" id="8319"/>
    <lineage>
        <taxon>Eukaryota</taxon>
        <taxon>Metazoa</taxon>
        <taxon>Chordata</taxon>
        <taxon>Craniata</taxon>
        <taxon>Vertebrata</taxon>
        <taxon>Euteleostomi</taxon>
        <taxon>Amphibia</taxon>
        <taxon>Batrachia</taxon>
        <taxon>Caudata</taxon>
        <taxon>Salamandroidea</taxon>
        <taxon>Salamandridae</taxon>
        <taxon>Pleurodelinae</taxon>
        <taxon>Pleurodeles</taxon>
    </lineage>
</organism>
<dbReference type="EMBL" id="JANPWB010000002">
    <property type="protein sequence ID" value="KAJ1205488.1"/>
    <property type="molecule type" value="Genomic_DNA"/>
</dbReference>
<feature type="region of interest" description="Disordered" evidence="1">
    <location>
        <begin position="1"/>
        <end position="100"/>
    </location>
</feature>
<gene>
    <name evidence="2" type="ORF">NDU88_000922</name>
</gene>
<keyword evidence="3" id="KW-1185">Reference proteome</keyword>
<dbReference type="Proteomes" id="UP001066276">
    <property type="component" value="Chromosome 1_2"/>
</dbReference>
<protein>
    <submittedName>
        <fullName evidence="2">Uncharacterized protein</fullName>
    </submittedName>
</protein>
<proteinExistence type="predicted"/>
<reference evidence="2" key="1">
    <citation type="journal article" date="2022" name="bioRxiv">
        <title>Sequencing and chromosome-scale assembly of the giantPleurodeles waltlgenome.</title>
        <authorList>
            <person name="Brown T."/>
            <person name="Elewa A."/>
            <person name="Iarovenko S."/>
            <person name="Subramanian E."/>
            <person name="Araus A.J."/>
            <person name="Petzold A."/>
            <person name="Susuki M."/>
            <person name="Suzuki K.-i.T."/>
            <person name="Hayashi T."/>
            <person name="Toyoda A."/>
            <person name="Oliveira C."/>
            <person name="Osipova E."/>
            <person name="Leigh N.D."/>
            <person name="Simon A."/>
            <person name="Yun M.H."/>
        </authorList>
    </citation>
    <scope>NUCLEOTIDE SEQUENCE</scope>
    <source>
        <strain evidence="2">20211129_DDA</strain>
        <tissue evidence="2">Liver</tissue>
    </source>
</reference>
<name>A0AAV7VUY2_PLEWA</name>
<evidence type="ECO:0000256" key="1">
    <source>
        <dbReference type="SAM" id="MobiDB-lite"/>
    </source>
</evidence>